<gene>
    <name evidence="1" type="ORF">GCM10009710_04040</name>
</gene>
<protein>
    <submittedName>
        <fullName evidence="1">Class I SAM-dependent methyltransferase</fullName>
    </submittedName>
</protein>
<organism evidence="1 2">
    <name type="scientific">Aeromicrobium alkaliterrae</name>
    <dbReference type="NCBI Taxonomy" id="302168"/>
    <lineage>
        <taxon>Bacteria</taxon>
        <taxon>Bacillati</taxon>
        <taxon>Actinomycetota</taxon>
        <taxon>Actinomycetes</taxon>
        <taxon>Propionibacteriales</taxon>
        <taxon>Nocardioidaceae</taxon>
        <taxon>Aeromicrobium</taxon>
    </lineage>
</organism>
<keyword evidence="1" id="KW-0808">Transferase</keyword>
<dbReference type="GO" id="GO:0032259">
    <property type="term" value="P:methylation"/>
    <property type="evidence" value="ECO:0007669"/>
    <property type="project" value="UniProtKB-KW"/>
</dbReference>
<dbReference type="PANTHER" id="PTHR40036:SF1">
    <property type="entry name" value="MACROCIN O-METHYLTRANSFERASE"/>
    <property type="match status" value="1"/>
</dbReference>
<accession>A0ABP4VK20</accession>
<dbReference type="Pfam" id="PF13578">
    <property type="entry name" value="Methyltransf_24"/>
    <property type="match status" value="1"/>
</dbReference>
<dbReference type="GO" id="GO:0008168">
    <property type="term" value="F:methyltransferase activity"/>
    <property type="evidence" value="ECO:0007669"/>
    <property type="project" value="UniProtKB-KW"/>
</dbReference>
<dbReference type="PANTHER" id="PTHR40036">
    <property type="entry name" value="MACROCIN O-METHYLTRANSFERASE"/>
    <property type="match status" value="1"/>
</dbReference>
<dbReference type="Proteomes" id="UP001501057">
    <property type="component" value="Unassembled WGS sequence"/>
</dbReference>
<comment type="caution">
    <text evidence="1">The sequence shown here is derived from an EMBL/GenBank/DDBJ whole genome shotgun (WGS) entry which is preliminary data.</text>
</comment>
<dbReference type="Gene3D" id="3.40.50.150">
    <property type="entry name" value="Vaccinia Virus protein VP39"/>
    <property type="match status" value="1"/>
</dbReference>
<name>A0ABP4VK20_9ACTN</name>
<evidence type="ECO:0000313" key="2">
    <source>
        <dbReference type="Proteomes" id="UP001501057"/>
    </source>
</evidence>
<evidence type="ECO:0000313" key="1">
    <source>
        <dbReference type="EMBL" id="GAA1726554.1"/>
    </source>
</evidence>
<dbReference type="InterPro" id="IPR029063">
    <property type="entry name" value="SAM-dependent_MTases_sf"/>
</dbReference>
<keyword evidence="1" id="KW-0489">Methyltransferase</keyword>
<dbReference type="SUPFAM" id="SSF53335">
    <property type="entry name" value="S-adenosyl-L-methionine-dependent methyltransferases"/>
    <property type="match status" value="1"/>
</dbReference>
<dbReference type="InterPro" id="IPR008884">
    <property type="entry name" value="TylF_MeTrfase"/>
</dbReference>
<keyword evidence="2" id="KW-1185">Reference proteome</keyword>
<sequence>MLERVRSRLREKIVHVVEDAVRQRDAELRHEVRRLRAQIEGLELRERRDLFAAAERAAVLSSAEYVGRHFAGAASFGHPHDTLRHAISQAPTTGLALEMGVYSGTTLRLIADARPGTVYGFDVFTGLPEDWRPGFPAGTFAAAELPDVPGAELVVGLFEDTLPRFLAEHPGPIDLLHVDCDLYSATVTVLDAVVSRLVVGSVVAFDEYLNHQNWQDGEFRAWAELVARTGISYEYLAYTFDNEQVVVRITGVPS</sequence>
<reference evidence="2" key="1">
    <citation type="journal article" date="2019" name="Int. J. Syst. Evol. Microbiol.">
        <title>The Global Catalogue of Microorganisms (GCM) 10K type strain sequencing project: providing services to taxonomists for standard genome sequencing and annotation.</title>
        <authorList>
            <consortium name="The Broad Institute Genomics Platform"/>
            <consortium name="The Broad Institute Genome Sequencing Center for Infectious Disease"/>
            <person name="Wu L."/>
            <person name="Ma J."/>
        </authorList>
    </citation>
    <scope>NUCLEOTIDE SEQUENCE [LARGE SCALE GENOMIC DNA]</scope>
    <source>
        <strain evidence="2">JCM 13518</strain>
    </source>
</reference>
<proteinExistence type="predicted"/>
<dbReference type="EMBL" id="BAAAME010000002">
    <property type="protein sequence ID" value="GAA1726554.1"/>
    <property type="molecule type" value="Genomic_DNA"/>
</dbReference>